<dbReference type="AlphaFoldDB" id="A0AAQ3UDX5"/>
<feature type="transmembrane region" description="Helical" evidence="2">
    <location>
        <begin position="325"/>
        <end position="345"/>
    </location>
</feature>
<feature type="transmembrane region" description="Helical" evidence="2">
    <location>
        <begin position="244"/>
        <end position="264"/>
    </location>
</feature>
<feature type="transmembrane region" description="Helical" evidence="2">
    <location>
        <begin position="357"/>
        <end position="379"/>
    </location>
</feature>
<proteinExistence type="predicted"/>
<dbReference type="Proteomes" id="UP001341281">
    <property type="component" value="Chromosome 08"/>
</dbReference>
<sequence>MEVGVVIPDGADTQRLNNAEEEAPPPNNGQQHHLDLDVTLPAFFKGLPAVDLVQVLSFVVKMEHNKLTAIAYLMSFILSYCLHAVVISECIEAVNNRRHVKGFIAYLSVVLRMLGAAALLLFLDDYGGGVHSVAMLAPFLLLLVLVGALSWWTFLTGEVVGVNWAELNEDLKLRFDLSVNVVYMAFAGLAGRVNNGGTGSAGIMTQAPDYLLFYGVVLGLLHVLLCTVPVRVPFRRTRVRVAKVYMPLLAYVALLLVVLASVVAAQGLDILWINVFFGLFAIIVFVVIVFSWRNYRACATTVHCLPVVEAAQIAQREQDANLCKYLVLCYFMPLFALVMSTHSKYGIHGASTVSLPWWFMFFLFSGLCSILAYAARSVVFAEMRDDDRDRDRWVPCTTHAMYGTIAITVISSVLALALRYGEIKNILVR</sequence>
<feature type="transmembrane region" description="Helical" evidence="2">
    <location>
        <begin position="173"/>
        <end position="191"/>
    </location>
</feature>
<keyword evidence="2" id="KW-1133">Transmembrane helix</keyword>
<dbReference type="EMBL" id="CP144752">
    <property type="protein sequence ID" value="WVZ88097.1"/>
    <property type="molecule type" value="Genomic_DNA"/>
</dbReference>
<keyword evidence="2" id="KW-0812">Transmembrane</keyword>
<evidence type="ECO:0000256" key="1">
    <source>
        <dbReference type="SAM" id="MobiDB-lite"/>
    </source>
</evidence>
<feature type="transmembrane region" description="Helical" evidence="2">
    <location>
        <begin position="129"/>
        <end position="152"/>
    </location>
</feature>
<keyword evidence="2" id="KW-0472">Membrane</keyword>
<feature type="transmembrane region" description="Helical" evidence="2">
    <location>
        <begin position="69"/>
        <end position="91"/>
    </location>
</feature>
<evidence type="ECO:0000313" key="4">
    <source>
        <dbReference type="Proteomes" id="UP001341281"/>
    </source>
</evidence>
<evidence type="ECO:0000256" key="2">
    <source>
        <dbReference type="SAM" id="Phobius"/>
    </source>
</evidence>
<gene>
    <name evidence="3" type="ORF">U9M48_034650</name>
</gene>
<feature type="transmembrane region" description="Helical" evidence="2">
    <location>
        <begin position="103"/>
        <end position="123"/>
    </location>
</feature>
<name>A0AAQ3UDX5_PASNO</name>
<feature type="transmembrane region" description="Helical" evidence="2">
    <location>
        <begin position="400"/>
        <end position="420"/>
    </location>
</feature>
<feature type="transmembrane region" description="Helical" evidence="2">
    <location>
        <begin position="270"/>
        <end position="290"/>
    </location>
</feature>
<evidence type="ECO:0000313" key="3">
    <source>
        <dbReference type="EMBL" id="WVZ88097.1"/>
    </source>
</evidence>
<feature type="region of interest" description="Disordered" evidence="1">
    <location>
        <begin position="1"/>
        <end position="31"/>
    </location>
</feature>
<feature type="transmembrane region" description="Helical" evidence="2">
    <location>
        <begin position="211"/>
        <end position="232"/>
    </location>
</feature>
<reference evidence="3 4" key="1">
    <citation type="submission" date="2024-02" db="EMBL/GenBank/DDBJ databases">
        <title>High-quality chromosome-scale genome assembly of Pensacola bahiagrass (Paspalum notatum Flugge var. saurae).</title>
        <authorList>
            <person name="Vega J.M."/>
            <person name="Podio M."/>
            <person name="Orjuela J."/>
            <person name="Siena L.A."/>
            <person name="Pessino S.C."/>
            <person name="Combes M.C."/>
            <person name="Mariac C."/>
            <person name="Albertini E."/>
            <person name="Pupilli F."/>
            <person name="Ortiz J.P.A."/>
            <person name="Leblanc O."/>
        </authorList>
    </citation>
    <scope>NUCLEOTIDE SEQUENCE [LARGE SCALE GENOMIC DNA]</scope>
    <source>
        <strain evidence="3">R1</strain>
        <tissue evidence="3">Leaf</tissue>
    </source>
</reference>
<accession>A0AAQ3UDX5</accession>
<keyword evidence="4" id="KW-1185">Reference proteome</keyword>
<protein>
    <submittedName>
        <fullName evidence="3">Uncharacterized protein</fullName>
    </submittedName>
</protein>
<organism evidence="3 4">
    <name type="scientific">Paspalum notatum var. saurae</name>
    <dbReference type="NCBI Taxonomy" id="547442"/>
    <lineage>
        <taxon>Eukaryota</taxon>
        <taxon>Viridiplantae</taxon>
        <taxon>Streptophyta</taxon>
        <taxon>Embryophyta</taxon>
        <taxon>Tracheophyta</taxon>
        <taxon>Spermatophyta</taxon>
        <taxon>Magnoliopsida</taxon>
        <taxon>Liliopsida</taxon>
        <taxon>Poales</taxon>
        <taxon>Poaceae</taxon>
        <taxon>PACMAD clade</taxon>
        <taxon>Panicoideae</taxon>
        <taxon>Andropogonodae</taxon>
        <taxon>Paspaleae</taxon>
        <taxon>Paspalinae</taxon>
        <taxon>Paspalum</taxon>
    </lineage>
</organism>